<dbReference type="PIRSF" id="PIRSF000126">
    <property type="entry name" value="11-beta-HSD1"/>
    <property type="match status" value="1"/>
</dbReference>
<dbReference type="PRINTS" id="PR00081">
    <property type="entry name" value="GDHRDH"/>
</dbReference>
<evidence type="ECO:0000256" key="2">
    <source>
        <dbReference type="ARBA" id="ARBA00022516"/>
    </source>
</evidence>
<evidence type="ECO:0000256" key="7">
    <source>
        <dbReference type="ARBA" id="ARBA00023160"/>
    </source>
</evidence>
<dbReference type="GO" id="GO:0016491">
    <property type="term" value="F:oxidoreductase activity"/>
    <property type="evidence" value="ECO:0007669"/>
    <property type="project" value="UniProtKB-KW"/>
</dbReference>
<comment type="similarity">
    <text evidence="8">Belongs to the short-chain dehydrogenases/reductases (SDR) family. 17-beta-HSD 3 subfamily.</text>
</comment>
<dbReference type="Gene3D" id="3.40.50.720">
    <property type="entry name" value="NAD(P)-binding Rossmann-like Domain"/>
    <property type="match status" value="1"/>
</dbReference>
<dbReference type="PANTHER" id="PTHR43086:SF2">
    <property type="entry name" value="HYDROXYSTEROID DEHYDROGENASE-LIKE PROTEIN 1"/>
    <property type="match status" value="1"/>
</dbReference>
<reference evidence="9 10" key="1">
    <citation type="journal article" date="2021" name="Elife">
        <title>Chloroplast acquisition without the gene transfer in kleptoplastic sea slugs, Plakobranchus ocellatus.</title>
        <authorList>
            <person name="Maeda T."/>
            <person name="Takahashi S."/>
            <person name="Yoshida T."/>
            <person name="Shimamura S."/>
            <person name="Takaki Y."/>
            <person name="Nagai Y."/>
            <person name="Toyoda A."/>
            <person name="Suzuki Y."/>
            <person name="Arimoto A."/>
            <person name="Ishii H."/>
            <person name="Satoh N."/>
            <person name="Nishiyama T."/>
            <person name="Hasebe M."/>
            <person name="Maruyama T."/>
            <person name="Minagawa J."/>
            <person name="Obokata J."/>
            <person name="Shigenobu S."/>
        </authorList>
    </citation>
    <scope>NUCLEOTIDE SEQUENCE [LARGE SCALE GENOMIC DNA]</scope>
</reference>
<dbReference type="EMBL" id="BMAT01012402">
    <property type="protein sequence ID" value="GFR91621.1"/>
    <property type="molecule type" value="Genomic_DNA"/>
</dbReference>
<evidence type="ECO:0000313" key="9">
    <source>
        <dbReference type="EMBL" id="GFR91621.1"/>
    </source>
</evidence>
<keyword evidence="7" id="KW-0275">Fatty acid biosynthesis</keyword>
<dbReference type="CDD" id="cd05356">
    <property type="entry name" value="17beta-HSD1_like_SDR_c"/>
    <property type="match status" value="1"/>
</dbReference>
<evidence type="ECO:0000313" key="10">
    <source>
        <dbReference type="Proteomes" id="UP000762676"/>
    </source>
</evidence>
<evidence type="ECO:0000256" key="1">
    <source>
        <dbReference type="ARBA" id="ARBA00005194"/>
    </source>
</evidence>
<accession>A0AAV4H2Q6</accession>
<keyword evidence="2" id="KW-0444">Lipid biosynthesis</keyword>
<dbReference type="GO" id="GO:0030497">
    <property type="term" value="P:fatty acid elongation"/>
    <property type="evidence" value="ECO:0007669"/>
    <property type="project" value="TreeGrafter"/>
</dbReference>
<dbReference type="GO" id="GO:0005783">
    <property type="term" value="C:endoplasmic reticulum"/>
    <property type="evidence" value="ECO:0007669"/>
    <property type="project" value="TreeGrafter"/>
</dbReference>
<evidence type="ECO:0000256" key="5">
    <source>
        <dbReference type="ARBA" id="ARBA00023002"/>
    </source>
</evidence>
<dbReference type="InterPro" id="IPR020904">
    <property type="entry name" value="Sc_DH/Rdtase_CS"/>
</dbReference>
<proteinExistence type="inferred from homology"/>
<name>A0AAV4H2Q6_9GAST</name>
<dbReference type="InterPro" id="IPR002347">
    <property type="entry name" value="SDR_fam"/>
</dbReference>
<sequence length="251" mass="28373">MIQLAAKNINVILISRDAGLLMELARDISNEFHVRTVTIQADFSSDDQSLYDMLESRLQGFDIVYLINNVGTSHDTLDRFHVNTPDKLVARMINVNMMSMARMTRMLLPGMVVRRRGVIINVSSAFGRNPAPYLAMYGATKSFADYFSRALQKEFGKHHIAVQSLTPYIVSTNMTKNAPPTTLLPSAETFVRSALNTIGLESRTHGYLPHSILGTILDNAPSLVRFYYMKLFRYQANKLIEKQKLRQSGHK</sequence>
<dbReference type="PROSITE" id="PS00061">
    <property type="entry name" value="ADH_SHORT"/>
    <property type="match status" value="1"/>
</dbReference>
<keyword evidence="3" id="KW-0276">Fatty acid metabolism</keyword>
<dbReference type="AlphaFoldDB" id="A0AAV4H2Q6"/>
<evidence type="ECO:0000256" key="6">
    <source>
        <dbReference type="ARBA" id="ARBA00023098"/>
    </source>
</evidence>
<keyword evidence="4" id="KW-0521">NADP</keyword>
<keyword evidence="5" id="KW-0560">Oxidoreductase</keyword>
<protein>
    <submittedName>
        <fullName evidence="9">Very-long-chain 3-oxoacyl-CoA reductase</fullName>
    </submittedName>
</protein>
<dbReference type="Proteomes" id="UP000762676">
    <property type="component" value="Unassembled WGS sequence"/>
</dbReference>
<dbReference type="SUPFAM" id="SSF51735">
    <property type="entry name" value="NAD(P)-binding Rossmann-fold domains"/>
    <property type="match status" value="1"/>
</dbReference>
<gene>
    <name evidence="9" type="ORF">ElyMa_006180400</name>
</gene>
<dbReference type="InterPro" id="IPR036291">
    <property type="entry name" value="NAD(P)-bd_dom_sf"/>
</dbReference>
<keyword evidence="10" id="KW-1185">Reference proteome</keyword>
<evidence type="ECO:0000256" key="8">
    <source>
        <dbReference type="ARBA" id="ARBA00038261"/>
    </source>
</evidence>
<comment type="caution">
    <text evidence="9">The sequence shown here is derived from an EMBL/GenBank/DDBJ whole genome shotgun (WGS) entry which is preliminary data.</text>
</comment>
<comment type="pathway">
    <text evidence="1">Lipid metabolism; fatty acid biosynthesis.</text>
</comment>
<dbReference type="Pfam" id="PF00106">
    <property type="entry name" value="adh_short"/>
    <property type="match status" value="1"/>
</dbReference>
<organism evidence="9 10">
    <name type="scientific">Elysia marginata</name>
    <dbReference type="NCBI Taxonomy" id="1093978"/>
    <lineage>
        <taxon>Eukaryota</taxon>
        <taxon>Metazoa</taxon>
        <taxon>Spiralia</taxon>
        <taxon>Lophotrochozoa</taxon>
        <taxon>Mollusca</taxon>
        <taxon>Gastropoda</taxon>
        <taxon>Heterobranchia</taxon>
        <taxon>Euthyneura</taxon>
        <taxon>Panpulmonata</taxon>
        <taxon>Sacoglossa</taxon>
        <taxon>Placobranchoidea</taxon>
        <taxon>Plakobranchidae</taxon>
        <taxon>Elysia</taxon>
    </lineage>
</organism>
<dbReference type="PRINTS" id="PR00080">
    <property type="entry name" value="SDRFAMILY"/>
</dbReference>
<keyword evidence="6" id="KW-0443">Lipid metabolism</keyword>
<evidence type="ECO:0000256" key="4">
    <source>
        <dbReference type="ARBA" id="ARBA00022857"/>
    </source>
</evidence>
<dbReference type="PANTHER" id="PTHR43086">
    <property type="entry name" value="VERY-LONG-CHAIN 3-OXOOACYL-COA REDUCTASE"/>
    <property type="match status" value="1"/>
</dbReference>
<evidence type="ECO:0000256" key="3">
    <source>
        <dbReference type="ARBA" id="ARBA00022832"/>
    </source>
</evidence>